<evidence type="ECO:0000256" key="2">
    <source>
        <dbReference type="SAM" id="SignalP"/>
    </source>
</evidence>
<feature type="chain" id="PRO_5039542439" evidence="2">
    <location>
        <begin position="21"/>
        <end position="174"/>
    </location>
</feature>
<keyword evidence="2" id="KW-0732">Signal</keyword>
<gene>
    <name evidence="3" type="ORF">BJ964_004674</name>
</gene>
<evidence type="ECO:0000313" key="3">
    <source>
        <dbReference type="EMBL" id="MBB4750513.1"/>
    </source>
</evidence>
<protein>
    <submittedName>
        <fullName evidence="3">Uncharacterized protein</fullName>
    </submittedName>
</protein>
<organism evidence="3 4">
    <name type="scientific">Actinoplanes lobatus</name>
    <dbReference type="NCBI Taxonomy" id="113568"/>
    <lineage>
        <taxon>Bacteria</taxon>
        <taxon>Bacillati</taxon>
        <taxon>Actinomycetota</taxon>
        <taxon>Actinomycetes</taxon>
        <taxon>Micromonosporales</taxon>
        <taxon>Micromonosporaceae</taxon>
        <taxon>Actinoplanes</taxon>
    </lineage>
</organism>
<dbReference type="EMBL" id="JACHNC010000001">
    <property type="protein sequence ID" value="MBB4750513.1"/>
    <property type="molecule type" value="Genomic_DNA"/>
</dbReference>
<feature type="signal peptide" evidence="2">
    <location>
        <begin position="1"/>
        <end position="20"/>
    </location>
</feature>
<reference evidence="3 4" key="1">
    <citation type="submission" date="2020-08" db="EMBL/GenBank/DDBJ databases">
        <title>Sequencing the genomes of 1000 actinobacteria strains.</title>
        <authorList>
            <person name="Klenk H.-P."/>
        </authorList>
    </citation>
    <scope>NUCLEOTIDE SEQUENCE [LARGE SCALE GENOMIC DNA]</scope>
    <source>
        <strain evidence="3 4">DSM 43150</strain>
    </source>
</reference>
<dbReference type="RefSeq" id="WP_188122679.1">
    <property type="nucleotide sequence ID" value="NZ_BOMP01000113.1"/>
</dbReference>
<dbReference type="Proteomes" id="UP000590511">
    <property type="component" value="Unassembled WGS sequence"/>
</dbReference>
<feature type="region of interest" description="Disordered" evidence="1">
    <location>
        <begin position="21"/>
        <end position="90"/>
    </location>
</feature>
<dbReference type="AlphaFoldDB" id="A0A7W7MHN7"/>
<comment type="caution">
    <text evidence="3">The sequence shown here is derived from an EMBL/GenBank/DDBJ whole genome shotgun (WGS) entry which is preliminary data.</text>
</comment>
<name>A0A7W7MHN7_9ACTN</name>
<proteinExistence type="predicted"/>
<evidence type="ECO:0000313" key="4">
    <source>
        <dbReference type="Proteomes" id="UP000590511"/>
    </source>
</evidence>
<dbReference type="PROSITE" id="PS51257">
    <property type="entry name" value="PROKAR_LIPOPROTEIN"/>
    <property type="match status" value="1"/>
</dbReference>
<evidence type="ECO:0000256" key="1">
    <source>
        <dbReference type="SAM" id="MobiDB-lite"/>
    </source>
</evidence>
<sequence>MRGRLTAGVLAASLAMAGCAAESPVSPLPTEAATRTAPVRSVAADPASGAPSVSPPRPSLASTSSPSRRPPVVTPSPSRTPTRPPASPSCEGAVVHTIDVAADELALVPAMCLAAGAVLRIENIGPGEVTTDSPELVAQHYEAGVVEVRFVRKGTVVVTIPQGDRAYDITVVIR</sequence>
<accession>A0A7W7MHN7</accession>